<reference evidence="3 4" key="1">
    <citation type="submission" date="2014-01" db="EMBL/GenBank/DDBJ databases">
        <title>Actinotalea ferrariae CF5-4.</title>
        <authorList>
            <person name="Chen F."/>
            <person name="Li Y."/>
            <person name="Wang G."/>
        </authorList>
    </citation>
    <scope>NUCLEOTIDE SEQUENCE [LARGE SCALE GENOMIC DNA]</scope>
    <source>
        <strain evidence="3 4">CF5-4</strain>
    </source>
</reference>
<dbReference type="CDD" id="cd19481">
    <property type="entry name" value="RecA-like_protease"/>
    <property type="match status" value="1"/>
</dbReference>
<evidence type="ECO:0000313" key="3">
    <source>
        <dbReference type="EMBL" id="EYR61931.1"/>
    </source>
</evidence>
<comment type="caution">
    <text evidence="3">The sequence shown here is derived from an EMBL/GenBank/DDBJ whole genome shotgun (WGS) entry which is preliminary data.</text>
</comment>
<dbReference type="Pfam" id="PF00004">
    <property type="entry name" value="AAA"/>
    <property type="match status" value="1"/>
</dbReference>
<feature type="domain" description="AAA+ ATPase" evidence="2">
    <location>
        <begin position="103"/>
        <end position="235"/>
    </location>
</feature>
<organism evidence="3 4">
    <name type="scientific">Actinotalea ferrariae CF5-4</name>
    <dbReference type="NCBI Taxonomy" id="948458"/>
    <lineage>
        <taxon>Bacteria</taxon>
        <taxon>Bacillati</taxon>
        <taxon>Actinomycetota</taxon>
        <taxon>Actinomycetes</taxon>
        <taxon>Micrococcales</taxon>
        <taxon>Cellulomonadaceae</taxon>
        <taxon>Actinotalea</taxon>
    </lineage>
</organism>
<evidence type="ECO:0000259" key="2">
    <source>
        <dbReference type="SMART" id="SM00382"/>
    </source>
</evidence>
<dbReference type="PANTHER" id="PTHR23077">
    <property type="entry name" value="AAA-FAMILY ATPASE"/>
    <property type="match status" value="1"/>
</dbReference>
<dbReference type="SMART" id="SM00382">
    <property type="entry name" value="AAA"/>
    <property type="match status" value="1"/>
</dbReference>
<dbReference type="GO" id="GO:0016887">
    <property type="term" value="F:ATP hydrolysis activity"/>
    <property type="evidence" value="ECO:0007669"/>
    <property type="project" value="InterPro"/>
</dbReference>
<sequence>MDQGSAFLQAARAVVEEERKKGHRLLAGELEEALSDPRRPGAREPLSLRPVPKGRDERPLLSLTKARWSFADLVHAPVVESALVDLVRENEHRTLLVTHALRPRQRLLLVGPSGTGKTATAHAMAAELSLPVASANLAALTSSYLGETARNVEAIVRFAETTPCVLLLDEFDALASERSTPGDHGELRRVVATVLQVLDDVRGESLVVATSNHPQMLDSAVWRRFDDVIRLPRPGYAEMRRLLQVKLNGMRGDVDLSAWARRLKGASGADAELICTDALRHAVLDGAPTVTDEHMVESMARLRARRRAVKAPTGDLTD</sequence>
<dbReference type="OrthoDB" id="9806903at2"/>
<dbReference type="Pfam" id="PF17862">
    <property type="entry name" value="AAA_lid_3"/>
    <property type="match status" value="1"/>
</dbReference>
<protein>
    <submittedName>
        <fullName evidence="3">ATPase AAA</fullName>
    </submittedName>
</protein>
<accession>A0A021VL88</accession>
<evidence type="ECO:0000256" key="1">
    <source>
        <dbReference type="SAM" id="MobiDB-lite"/>
    </source>
</evidence>
<dbReference type="EMBL" id="AXCW01000406">
    <property type="protein sequence ID" value="EYR61931.1"/>
    <property type="molecule type" value="Genomic_DNA"/>
</dbReference>
<dbReference type="Proteomes" id="UP000019753">
    <property type="component" value="Unassembled WGS sequence"/>
</dbReference>
<dbReference type="InterPro" id="IPR003959">
    <property type="entry name" value="ATPase_AAA_core"/>
</dbReference>
<proteinExistence type="predicted"/>
<dbReference type="Gene3D" id="3.40.50.300">
    <property type="entry name" value="P-loop containing nucleotide triphosphate hydrolases"/>
    <property type="match status" value="1"/>
</dbReference>
<dbReference type="PANTHER" id="PTHR23077:SF198">
    <property type="entry name" value="ATP-DEPENDENT ZINC METALLOPROTEASE FTSH"/>
    <property type="match status" value="1"/>
</dbReference>
<dbReference type="InterPro" id="IPR027417">
    <property type="entry name" value="P-loop_NTPase"/>
</dbReference>
<name>A0A021VL88_9CELL</name>
<dbReference type="AlphaFoldDB" id="A0A021VL88"/>
<dbReference type="InterPro" id="IPR003593">
    <property type="entry name" value="AAA+_ATPase"/>
</dbReference>
<dbReference type="InterPro" id="IPR041569">
    <property type="entry name" value="AAA_lid_3"/>
</dbReference>
<dbReference type="InterPro" id="IPR050168">
    <property type="entry name" value="AAA_ATPase_domain"/>
</dbReference>
<keyword evidence="4" id="KW-1185">Reference proteome</keyword>
<feature type="region of interest" description="Disordered" evidence="1">
    <location>
        <begin position="25"/>
        <end position="55"/>
    </location>
</feature>
<dbReference type="GO" id="GO:0005524">
    <property type="term" value="F:ATP binding"/>
    <property type="evidence" value="ECO:0007669"/>
    <property type="project" value="InterPro"/>
</dbReference>
<gene>
    <name evidence="3" type="ORF">N866_14085</name>
</gene>
<dbReference type="Gene3D" id="1.10.8.60">
    <property type="match status" value="1"/>
</dbReference>
<dbReference type="SUPFAM" id="SSF52540">
    <property type="entry name" value="P-loop containing nucleoside triphosphate hydrolases"/>
    <property type="match status" value="1"/>
</dbReference>
<evidence type="ECO:0000313" key="4">
    <source>
        <dbReference type="Proteomes" id="UP000019753"/>
    </source>
</evidence>